<evidence type="ECO:0000313" key="12">
    <source>
        <dbReference type="Proteomes" id="UP000515152"/>
    </source>
</evidence>
<dbReference type="Pfam" id="PF07448">
    <property type="entry name" value="Spp-24"/>
    <property type="match status" value="1"/>
</dbReference>
<protein>
    <recommendedName>
        <fullName evidence="4">Secreted phosphoprotein 24</fullName>
    </recommendedName>
    <alternativeName>
        <fullName evidence="9">Secreted phosphoprotein 2</fullName>
    </alternativeName>
</protein>
<evidence type="ECO:0000256" key="9">
    <source>
        <dbReference type="ARBA" id="ARBA00029627"/>
    </source>
</evidence>
<reference evidence="13" key="1">
    <citation type="submission" date="2025-08" db="UniProtKB">
        <authorList>
            <consortium name="RefSeq"/>
        </authorList>
    </citation>
    <scope>IDENTIFICATION</scope>
</reference>
<dbReference type="Proteomes" id="UP000515152">
    <property type="component" value="Chromosome 21"/>
</dbReference>
<dbReference type="InterPro" id="IPR046350">
    <property type="entry name" value="Cystatin_sf"/>
</dbReference>
<dbReference type="PANTHER" id="PTHR15444">
    <property type="entry name" value="SECRETED PHOSPHOPROTEIN 24"/>
    <property type="match status" value="1"/>
</dbReference>
<evidence type="ECO:0000256" key="10">
    <source>
        <dbReference type="SAM" id="MobiDB-lite"/>
    </source>
</evidence>
<sequence>MNVAAASLVLLLSLGASGFPLAQWNLAPLADKAIQMSLGQVNAQYGRQHLFRLTKGSVKRVVPMGMNTHDLLMNFAVRETDCLKTSGSDPLNCNFRRGFFVTGASCNSRVRVSGENAQLVTLRCSQDSSSSESSSEEVGRGTWVYNPFAPREPTIAPFVDIPTSGLQEQPGNPLNRYNDINPGRGPPRGDNWSNHLE</sequence>
<organism evidence="12 13">
    <name type="scientific">Clupea harengus</name>
    <name type="common">Atlantic herring</name>
    <dbReference type="NCBI Taxonomy" id="7950"/>
    <lineage>
        <taxon>Eukaryota</taxon>
        <taxon>Metazoa</taxon>
        <taxon>Chordata</taxon>
        <taxon>Craniata</taxon>
        <taxon>Vertebrata</taxon>
        <taxon>Euteleostomi</taxon>
        <taxon>Actinopterygii</taxon>
        <taxon>Neopterygii</taxon>
        <taxon>Teleostei</taxon>
        <taxon>Clupei</taxon>
        <taxon>Clupeiformes</taxon>
        <taxon>Clupeoidei</taxon>
        <taxon>Clupeidae</taxon>
        <taxon>Clupea</taxon>
    </lineage>
</organism>
<evidence type="ECO:0000256" key="1">
    <source>
        <dbReference type="ARBA" id="ARBA00002371"/>
    </source>
</evidence>
<name>A0A6P3VHU8_CLUHA</name>
<dbReference type="KEGG" id="char:105890413"/>
<evidence type="ECO:0000313" key="13">
    <source>
        <dbReference type="RefSeq" id="XP_012671890.2"/>
    </source>
</evidence>
<evidence type="ECO:0000256" key="3">
    <source>
        <dbReference type="ARBA" id="ARBA00008576"/>
    </source>
</evidence>
<feature type="region of interest" description="Disordered" evidence="10">
    <location>
        <begin position="161"/>
        <end position="197"/>
    </location>
</feature>
<keyword evidence="6" id="KW-0597">Phosphoprotein</keyword>
<keyword evidence="5" id="KW-0964">Secreted</keyword>
<evidence type="ECO:0000256" key="2">
    <source>
        <dbReference type="ARBA" id="ARBA00004613"/>
    </source>
</evidence>
<feature type="chain" id="PRO_5028250989" description="Secreted phosphoprotein 24" evidence="11">
    <location>
        <begin position="19"/>
        <end position="197"/>
    </location>
</feature>
<dbReference type="InterPro" id="IPR010892">
    <property type="entry name" value="Spp-24"/>
</dbReference>
<proteinExistence type="inferred from homology"/>
<evidence type="ECO:0000256" key="11">
    <source>
        <dbReference type="SAM" id="SignalP"/>
    </source>
</evidence>
<dbReference type="PANTHER" id="PTHR15444:SF4">
    <property type="entry name" value="SECRETED PHOSPHOPROTEIN 24"/>
    <property type="match status" value="1"/>
</dbReference>
<feature type="signal peptide" evidence="11">
    <location>
        <begin position="1"/>
        <end position="18"/>
    </location>
</feature>
<dbReference type="GO" id="GO:0005576">
    <property type="term" value="C:extracellular region"/>
    <property type="evidence" value="ECO:0007669"/>
    <property type="project" value="UniProtKB-SubCell"/>
</dbReference>
<accession>A0A6P3VHU8</accession>
<gene>
    <name evidence="13" type="primary">spp2</name>
</gene>
<dbReference type="AlphaFoldDB" id="A0A6P3VHU8"/>
<dbReference type="SUPFAM" id="SSF54403">
    <property type="entry name" value="Cystatin/monellin"/>
    <property type="match status" value="1"/>
</dbReference>
<dbReference type="CTD" id="6694"/>
<dbReference type="Gene3D" id="3.10.450.10">
    <property type="match status" value="1"/>
</dbReference>
<comment type="similarity">
    <text evidence="3">Belongs to the SPP2 family.</text>
</comment>
<evidence type="ECO:0000256" key="6">
    <source>
        <dbReference type="ARBA" id="ARBA00022553"/>
    </source>
</evidence>
<comment type="function">
    <text evidence="1">Could coordinate an aspect of bone turnover.</text>
</comment>
<keyword evidence="8" id="KW-1015">Disulfide bond</keyword>
<comment type="subcellular location">
    <subcellularLocation>
        <location evidence="2">Secreted</location>
    </subcellularLocation>
</comment>
<evidence type="ECO:0000256" key="8">
    <source>
        <dbReference type="ARBA" id="ARBA00023157"/>
    </source>
</evidence>
<keyword evidence="7 11" id="KW-0732">Signal</keyword>
<dbReference type="OrthoDB" id="9944258at2759"/>
<dbReference type="RefSeq" id="XP_012671890.2">
    <property type="nucleotide sequence ID" value="XM_012816436.3"/>
</dbReference>
<evidence type="ECO:0000256" key="5">
    <source>
        <dbReference type="ARBA" id="ARBA00022525"/>
    </source>
</evidence>
<evidence type="ECO:0000256" key="7">
    <source>
        <dbReference type="ARBA" id="ARBA00022729"/>
    </source>
</evidence>
<evidence type="ECO:0000256" key="4">
    <source>
        <dbReference type="ARBA" id="ARBA00020365"/>
    </source>
</evidence>
<dbReference type="GeneID" id="105890413"/>
<dbReference type="GO" id="GO:0046849">
    <property type="term" value="P:bone remodeling"/>
    <property type="evidence" value="ECO:0007669"/>
    <property type="project" value="InterPro"/>
</dbReference>
<keyword evidence="12" id="KW-1185">Reference proteome</keyword>